<name>A0A9P1GGB6_9DINO</name>
<accession>A0A9P1GGB6</accession>
<evidence type="ECO:0000313" key="10">
    <source>
        <dbReference type="EMBL" id="CAL4796566.1"/>
    </source>
</evidence>
<comment type="caution">
    <text evidence="8">The sequence shown here is derived from an EMBL/GenBank/DDBJ whole genome shotgun (WGS) entry which is preliminary data.</text>
</comment>
<keyword evidence="4 6" id="KW-0472">Membrane</keyword>
<evidence type="ECO:0000256" key="2">
    <source>
        <dbReference type="ARBA" id="ARBA00022692"/>
    </source>
</evidence>
<keyword evidence="11" id="KW-1185">Reference proteome</keyword>
<dbReference type="Gene3D" id="1.20.120.350">
    <property type="entry name" value="Voltage-gated potassium channels. Chain C"/>
    <property type="match status" value="1"/>
</dbReference>
<evidence type="ECO:0000313" key="9">
    <source>
        <dbReference type="EMBL" id="CAL1162629.1"/>
    </source>
</evidence>
<protein>
    <submittedName>
        <fullName evidence="10">Voltage-dependent L-type calcium channel subunit alpha-1F</fullName>
    </submittedName>
</protein>
<organism evidence="8">
    <name type="scientific">Cladocopium goreaui</name>
    <dbReference type="NCBI Taxonomy" id="2562237"/>
    <lineage>
        <taxon>Eukaryota</taxon>
        <taxon>Sar</taxon>
        <taxon>Alveolata</taxon>
        <taxon>Dinophyceae</taxon>
        <taxon>Suessiales</taxon>
        <taxon>Symbiodiniaceae</taxon>
        <taxon>Cladocopium</taxon>
    </lineage>
</organism>
<dbReference type="EMBL" id="CAMXCT010004480">
    <property type="protein sequence ID" value="CAI4009254.1"/>
    <property type="molecule type" value="Genomic_DNA"/>
</dbReference>
<dbReference type="GO" id="GO:0001518">
    <property type="term" value="C:voltage-gated sodium channel complex"/>
    <property type="evidence" value="ECO:0007669"/>
    <property type="project" value="TreeGrafter"/>
</dbReference>
<feature type="transmembrane region" description="Helical" evidence="6">
    <location>
        <begin position="74"/>
        <end position="98"/>
    </location>
</feature>
<dbReference type="AlphaFoldDB" id="A0A9P1GGB6"/>
<feature type="transmembrane region" description="Helical" evidence="6">
    <location>
        <begin position="256"/>
        <end position="279"/>
    </location>
</feature>
<dbReference type="InterPro" id="IPR027359">
    <property type="entry name" value="Volt_channel_dom_sf"/>
</dbReference>
<evidence type="ECO:0000256" key="3">
    <source>
        <dbReference type="ARBA" id="ARBA00022989"/>
    </source>
</evidence>
<dbReference type="EMBL" id="CAMXCT020004480">
    <property type="protein sequence ID" value="CAL1162629.1"/>
    <property type="molecule type" value="Genomic_DNA"/>
</dbReference>
<dbReference type="OrthoDB" id="436342at2759"/>
<evidence type="ECO:0000313" key="8">
    <source>
        <dbReference type="EMBL" id="CAI4009254.1"/>
    </source>
</evidence>
<reference evidence="9" key="2">
    <citation type="submission" date="2024-04" db="EMBL/GenBank/DDBJ databases">
        <authorList>
            <person name="Chen Y."/>
            <person name="Shah S."/>
            <person name="Dougan E. K."/>
            <person name="Thang M."/>
            <person name="Chan C."/>
        </authorList>
    </citation>
    <scope>NUCLEOTIDE SEQUENCE [LARGE SCALE GENOMIC DNA]</scope>
</reference>
<feature type="transmembrane region" description="Helical" evidence="6">
    <location>
        <begin position="225"/>
        <end position="244"/>
    </location>
</feature>
<dbReference type="Gene3D" id="1.10.287.70">
    <property type="match status" value="1"/>
</dbReference>
<keyword evidence="3 6" id="KW-1133">Transmembrane helix</keyword>
<dbReference type="InterPro" id="IPR018247">
    <property type="entry name" value="EF_Hand_1_Ca_BS"/>
</dbReference>
<dbReference type="PANTHER" id="PTHR10037">
    <property type="entry name" value="VOLTAGE-GATED CATION CHANNEL CALCIUM AND SODIUM"/>
    <property type="match status" value="1"/>
</dbReference>
<proteinExistence type="predicted"/>
<dbReference type="InterPro" id="IPR043203">
    <property type="entry name" value="VGCC_Ca_Na"/>
</dbReference>
<feature type="region of interest" description="Disordered" evidence="5">
    <location>
        <begin position="533"/>
        <end position="588"/>
    </location>
</feature>
<evidence type="ECO:0000259" key="7">
    <source>
        <dbReference type="Pfam" id="PF00520"/>
    </source>
</evidence>
<dbReference type="PANTHER" id="PTHR10037:SF62">
    <property type="entry name" value="SODIUM CHANNEL PROTEIN 60E"/>
    <property type="match status" value="1"/>
</dbReference>
<evidence type="ECO:0000256" key="6">
    <source>
        <dbReference type="SAM" id="Phobius"/>
    </source>
</evidence>
<sequence>MFRGGRLGGIQGAAGAAFHAQRQEFDEILKTTSSLKRVKTASSSMLTTVANSPKWIKLDGIHQRYVRRAKLEGVAWILSTKGSVFIGIAIAVQSFVLGLELQFELEADATLRQQGGPAFYTLLVVDCILLVVFTLEYVLRSRVLKWKYMCSSMGLLDLILVLSAGGYIVVVQLSSLQINGTLRGVVRAIRLLRILRVVHLLQIMPALALLVKGLVSTIITIMDAMILLAILSYIGALICSEVLGRKHASNSELKSFFSSVPLSFLTHIQLVLVEGWPAISGPMLTDSKFWAAYLVIFICLSNFALLNLVTGVVCERVMELARQLPPATAEEKQFEFDLLKQQMAEIYDATPKRFPDHLNQHEYSRLFKSILASELLDELKVTLPTHSDLLRCLIDEDDNGKVTCAELQEGLMRLRGNRFDDVSRAMQCTVRKCTHRCIRSLDEAEVDVTKALTEAMQEQGAVLHGKIDQIDSDLLSHIQVEAARLRKEKVKKQHKNLLETTCAMKSLKYAISALQKECKHAIVPECGALTNYKGRNGRKATNREAQTEEMQDSPGESTLKELVGAEDKMFSADDPPGRSRSLSPKLVR</sequence>
<evidence type="ECO:0000256" key="1">
    <source>
        <dbReference type="ARBA" id="ARBA00004141"/>
    </source>
</evidence>
<feature type="domain" description="Ion transport" evidence="7">
    <location>
        <begin position="84"/>
        <end position="320"/>
    </location>
</feature>
<dbReference type="InterPro" id="IPR005821">
    <property type="entry name" value="Ion_trans_dom"/>
</dbReference>
<feature type="transmembrane region" description="Helical" evidence="6">
    <location>
        <begin position="118"/>
        <end position="139"/>
    </location>
</feature>
<comment type="subcellular location">
    <subcellularLocation>
        <location evidence="1">Membrane</location>
        <topology evidence="1">Multi-pass membrane protein</topology>
    </subcellularLocation>
</comment>
<feature type="transmembrane region" description="Helical" evidence="6">
    <location>
        <begin position="291"/>
        <end position="314"/>
    </location>
</feature>
<keyword evidence="2 6" id="KW-0812">Transmembrane</keyword>
<reference evidence="8" key="1">
    <citation type="submission" date="2022-10" db="EMBL/GenBank/DDBJ databases">
        <authorList>
            <person name="Chen Y."/>
            <person name="Dougan E. K."/>
            <person name="Chan C."/>
            <person name="Rhodes N."/>
            <person name="Thang M."/>
        </authorList>
    </citation>
    <scope>NUCLEOTIDE SEQUENCE</scope>
</reference>
<dbReference type="SUPFAM" id="SSF81324">
    <property type="entry name" value="Voltage-gated potassium channels"/>
    <property type="match status" value="1"/>
</dbReference>
<dbReference type="PROSITE" id="PS00018">
    <property type="entry name" value="EF_HAND_1"/>
    <property type="match status" value="1"/>
</dbReference>
<dbReference type="Pfam" id="PF00520">
    <property type="entry name" value="Ion_trans"/>
    <property type="match status" value="1"/>
</dbReference>
<evidence type="ECO:0000256" key="5">
    <source>
        <dbReference type="SAM" id="MobiDB-lite"/>
    </source>
</evidence>
<evidence type="ECO:0000313" key="11">
    <source>
        <dbReference type="Proteomes" id="UP001152797"/>
    </source>
</evidence>
<dbReference type="GO" id="GO:0005248">
    <property type="term" value="F:voltage-gated sodium channel activity"/>
    <property type="evidence" value="ECO:0007669"/>
    <property type="project" value="TreeGrafter"/>
</dbReference>
<feature type="compositionally biased region" description="Basic and acidic residues" evidence="5">
    <location>
        <begin position="563"/>
        <end position="577"/>
    </location>
</feature>
<dbReference type="EMBL" id="CAMXCT030004480">
    <property type="protein sequence ID" value="CAL4796566.1"/>
    <property type="molecule type" value="Genomic_DNA"/>
</dbReference>
<dbReference type="Proteomes" id="UP001152797">
    <property type="component" value="Unassembled WGS sequence"/>
</dbReference>
<evidence type="ECO:0000256" key="4">
    <source>
        <dbReference type="ARBA" id="ARBA00023136"/>
    </source>
</evidence>
<gene>
    <name evidence="8" type="ORF">C1SCF055_LOCUS34625</name>
</gene>